<feature type="compositionally biased region" description="Basic and acidic residues" evidence="1">
    <location>
        <begin position="98"/>
        <end position="109"/>
    </location>
</feature>
<dbReference type="Proteomes" id="UP001576774">
    <property type="component" value="Unassembled WGS sequence"/>
</dbReference>
<gene>
    <name evidence="2" type="ORF">ACE1CC_03275</name>
</gene>
<dbReference type="Pfam" id="PF08872">
    <property type="entry name" value="KGK"/>
    <property type="match status" value="1"/>
</dbReference>
<dbReference type="InterPro" id="IPR014971">
    <property type="entry name" value="KGK"/>
</dbReference>
<evidence type="ECO:0000313" key="2">
    <source>
        <dbReference type="EMBL" id="MFB2875895.1"/>
    </source>
</evidence>
<dbReference type="RefSeq" id="WP_413269045.1">
    <property type="nucleotide sequence ID" value="NZ_JBHFNQ010000028.1"/>
</dbReference>
<feature type="region of interest" description="Disordered" evidence="1">
    <location>
        <begin position="86"/>
        <end position="109"/>
    </location>
</feature>
<organism evidence="2 3">
    <name type="scientific">Floridaenema aerugineum BLCC-F46</name>
    <dbReference type="NCBI Taxonomy" id="3153654"/>
    <lineage>
        <taxon>Bacteria</taxon>
        <taxon>Bacillati</taxon>
        <taxon>Cyanobacteriota</taxon>
        <taxon>Cyanophyceae</taxon>
        <taxon>Oscillatoriophycideae</taxon>
        <taxon>Aerosakkonematales</taxon>
        <taxon>Aerosakkonemataceae</taxon>
        <taxon>Floridanema</taxon>
        <taxon>Floridanema aerugineum</taxon>
    </lineage>
</organism>
<evidence type="ECO:0000313" key="3">
    <source>
        <dbReference type="Proteomes" id="UP001576774"/>
    </source>
</evidence>
<comment type="caution">
    <text evidence="2">The sequence shown here is derived from an EMBL/GenBank/DDBJ whole genome shotgun (WGS) entry which is preliminary data.</text>
</comment>
<protein>
    <submittedName>
        <fullName evidence="2">KGK domain-containing protein</fullName>
    </submittedName>
</protein>
<keyword evidence="3" id="KW-1185">Reference proteome</keyword>
<evidence type="ECO:0000256" key="1">
    <source>
        <dbReference type="SAM" id="MobiDB-lite"/>
    </source>
</evidence>
<proteinExistence type="predicted"/>
<name>A0ABV4WZE3_9CYAN</name>
<dbReference type="EMBL" id="JBHFNQ010000028">
    <property type="protein sequence ID" value="MFB2875895.1"/>
    <property type="molecule type" value="Genomic_DNA"/>
</dbReference>
<sequence>MDNFEELNKNDVVSVENFNVIRIGVIPQQMLKVELFEEQVIRHLIGNPGDQRIEQWLNKGVKCEVLQPGGDWQKGKVRMKITLEFCPDEPKQPPSPLDDLRKQMKETEN</sequence>
<reference evidence="2 3" key="1">
    <citation type="submission" date="2024-09" db="EMBL/GenBank/DDBJ databases">
        <title>Floridaenema gen nov. (Aerosakkonemataceae, Aerosakkonematales ord. nov., Cyanobacteria) from benthic tropical and subtropical fresh waters, with the description of four new species.</title>
        <authorList>
            <person name="Moretto J.A."/>
            <person name="Berthold D.E."/>
            <person name="Lefler F.W."/>
            <person name="Huang I.-S."/>
            <person name="Laughinghouse H. IV."/>
        </authorList>
    </citation>
    <scope>NUCLEOTIDE SEQUENCE [LARGE SCALE GENOMIC DNA]</scope>
    <source>
        <strain evidence="2 3">BLCC-F46</strain>
    </source>
</reference>
<accession>A0ABV4WZE3</accession>